<dbReference type="EMBL" id="WJNG01000005">
    <property type="protein sequence ID" value="MRH42605.1"/>
    <property type="molecule type" value="Genomic_DNA"/>
</dbReference>
<dbReference type="Pfam" id="PF13040">
    <property type="entry name" value="Fur_reg_FbpB"/>
    <property type="match status" value="1"/>
</dbReference>
<dbReference type="AlphaFoldDB" id="A0A6A8DA20"/>
<evidence type="ECO:0000313" key="2">
    <source>
        <dbReference type="Proteomes" id="UP000799092"/>
    </source>
</evidence>
<evidence type="ECO:0000313" key="1">
    <source>
        <dbReference type="EMBL" id="MRH42605.1"/>
    </source>
</evidence>
<organism evidence="1 2">
    <name type="scientific">Aquibacillus halophilus</name>
    <dbReference type="NCBI Taxonomy" id="930132"/>
    <lineage>
        <taxon>Bacteria</taxon>
        <taxon>Bacillati</taxon>
        <taxon>Bacillota</taxon>
        <taxon>Bacilli</taxon>
        <taxon>Bacillales</taxon>
        <taxon>Bacillaceae</taxon>
        <taxon>Aquibacillus</taxon>
    </lineage>
</organism>
<proteinExistence type="predicted"/>
<protein>
    <submittedName>
        <fullName evidence="1">FbpB family small basic protein</fullName>
    </submittedName>
</protein>
<gene>
    <name evidence="1" type="ORF">GH741_07895</name>
</gene>
<sequence>MSLRKKPNFEELVQQNKQQILEDRNLLNAIDEKIEKRLTDSFKRDA</sequence>
<comment type="caution">
    <text evidence="1">The sequence shown here is derived from an EMBL/GenBank/DDBJ whole genome shotgun (WGS) entry which is preliminary data.</text>
</comment>
<dbReference type="InterPro" id="IPR025004">
    <property type="entry name" value="SenN/SenS"/>
</dbReference>
<name>A0A6A8DA20_9BACI</name>
<dbReference type="Proteomes" id="UP000799092">
    <property type="component" value="Unassembled WGS sequence"/>
</dbReference>
<keyword evidence="2" id="KW-1185">Reference proteome</keyword>
<reference evidence="1" key="1">
    <citation type="submission" date="2019-11" db="EMBL/GenBank/DDBJ databases">
        <authorList>
            <person name="Li J."/>
        </authorList>
    </citation>
    <scope>NUCLEOTIDE SEQUENCE</scope>
    <source>
        <strain evidence="1">B6B</strain>
    </source>
</reference>
<accession>A0A6A8DA20</accession>